<keyword evidence="2" id="KW-0945">Host-virus interaction</keyword>
<evidence type="ECO:0000256" key="2">
    <source>
        <dbReference type="ARBA" id="ARBA00022581"/>
    </source>
</evidence>
<sequence>MIKPNHSIRIPSYLTVETVEGSRVVMTDNVESASAWDLFTQSSYSGPRVMGRVNAYQRHTIRATCAVEMYDPPPAGMLWGSITKGAYLSRHQIGVSLQSYDDYSQLHAEALGRLNESSRGSIDLSVDLLQARETAALFRATDRVHSETLRFQKRVWAVTAKGLQGVAKRLSSHYLEYIYGVKPALQTVYGIAEQIHRRQASLEHTEVGKAKSIEGVNSVQVLSYYGGYSTLPFDGALNKVVKYSCTLSDSDIGSLGDFTSLNPASIAWEYLPWSFVADWLIDVGGYLRNMETAAMLSPGFVRGFVTTSSSLAGTFVKPATGYIKMTSVNRQLLHTWPRPELPKFNAVLGSSRLLAAGALITQMLPRFK</sequence>
<accession>A0A8S5L5R4</accession>
<evidence type="ECO:0000313" key="9">
    <source>
        <dbReference type="Proteomes" id="UP000680886"/>
    </source>
</evidence>
<protein>
    <submittedName>
        <fullName evidence="8">Maturation protein</fullName>
    </submittedName>
</protein>
<keyword evidence="5" id="KW-1175">Viral attachment to host cell pilus</keyword>
<name>A0A8S5L5R4_9VIRU</name>
<evidence type="ECO:0000256" key="1">
    <source>
        <dbReference type="ARBA" id="ARBA00004328"/>
    </source>
</evidence>
<dbReference type="GeneID" id="80398018"/>
<keyword evidence="4" id="KW-0946">Virion</keyword>
<gene>
    <name evidence="8" type="primary">SRR5995670_2_1</name>
</gene>
<dbReference type="Pfam" id="PF03863">
    <property type="entry name" value="Phage_mat-A"/>
    <property type="match status" value="1"/>
</dbReference>
<dbReference type="InterPro" id="IPR005563">
    <property type="entry name" value="A_protein"/>
</dbReference>
<organism evidence="8 9">
    <name type="scientific">ssRNA phage SRR5995670_2</name>
    <dbReference type="NCBI Taxonomy" id="2786479"/>
    <lineage>
        <taxon>Viruses</taxon>
        <taxon>Riboviria</taxon>
        <taxon>Orthornavirae</taxon>
        <taxon>Lenarviricota</taxon>
        <taxon>Leviviricetes</taxon>
        <taxon>Norzivirales</taxon>
        <taxon>Fiersviridae</taxon>
        <taxon>Bisdanovirus</taxon>
        <taxon>Bisdanovirus hydrocola</taxon>
    </lineage>
</organism>
<dbReference type="Proteomes" id="UP000680886">
    <property type="component" value="Segment"/>
</dbReference>
<dbReference type="KEGG" id="vg:80398018"/>
<comment type="similarity">
    <text evidence="7">Belongs to the Leviviricetes maturation protein family.</text>
</comment>
<comment type="subcellular location">
    <subcellularLocation>
        <location evidence="1">Virion</location>
    </subcellularLocation>
</comment>
<dbReference type="EMBL" id="BK014220">
    <property type="protein sequence ID" value="DAD52831.1"/>
    <property type="molecule type" value="Genomic_RNA"/>
</dbReference>
<dbReference type="GO" id="GO:0039666">
    <property type="term" value="P:virion attachment to host cell pilus"/>
    <property type="evidence" value="ECO:0007669"/>
    <property type="project" value="UniProtKB-KW"/>
</dbReference>
<keyword evidence="3" id="KW-1161">Viral attachment to host cell</keyword>
<keyword evidence="9" id="KW-1185">Reference proteome</keyword>
<evidence type="ECO:0000256" key="6">
    <source>
        <dbReference type="ARBA" id="ARBA00023296"/>
    </source>
</evidence>
<dbReference type="RefSeq" id="YP_010769097.1">
    <property type="nucleotide sequence ID" value="NC_073877.1"/>
</dbReference>
<dbReference type="GO" id="GO:0044423">
    <property type="term" value="C:virion component"/>
    <property type="evidence" value="ECO:0007669"/>
    <property type="project" value="UniProtKB-KW"/>
</dbReference>
<evidence type="ECO:0000256" key="4">
    <source>
        <dbReference type="ARBA" id="ARBA00022844"/>
    </source>
</evidence>
<reference evidence="8" key="1">
    <citation type="submission" date="2020-09" db="EMBL/GenBank/DDBJ databases">
        <title>Leviviricetes taxonomy.</title>
        <authorList>
            <person name="Stockdale S.R."/>
            <person name="Callanan J."/>
            <person name="Adriaenssens E.M."/>
            <person name="Kuhn J.H."/>
            <person name="Rumnieks J."/>
            <person name="Shkoporov A."/>
            <person name="Draper L.A."/>
            <person name="Ross P."/>
            <person name="Hill C."/>
        </authorList>
    </citation>
    <scope>NUCLEOTIDE SEQUENCE</scope>
</reference>
<evidence type="ECO:0000256" key="3">
    <source>
        <dbReference type="ARBA" id="ARBA00022804"/>
    </source>
</evidence>
<proteinExistence type="inferred from homology"/>
<keyword evidence="6" id="KW-1160">Virus entry into host cell</keyword>
<evidence type="ECO:0000313" key="8">
    <source>
        <dbReference type="EMBL" id="DAD52831.1"/>
    </source>
</evidence>
<evidence type="ECO:0000256" key="5">
    <source>
        <dbReference type="ARBA" id="ARBA00023104"/>
    </source>
</evidence>
<evidence type="ECO:0000256" key="7">
    <source>
        <dbReference type="ARBA" id="ARBA00035110"/>
    </source>
</evidence>